<dbReference type="STRING" id="1314771.A0A197JQG9"/>
<dbReference type="EMBL" id="KV442065">
    <property type="protein sequence ID" value="OAQ26579.1"/>
    <property type="molecule type" value="Genomic_DNA"/>
</dbReference>
<dbReference type="Pfam" id="PF09496">
    <property type="entry name" value="CENP-O"/>
    <property type="match status" value="1"/>
</dbReference>
<evidence type="ECO:0000256" key="4">
    <source>
        <dbReference type="ARBA" id="ARBA00022454"/>
    </source>
</evidence>
<comment type="similarity">
    <text evidence="3">Belongs to the CENP-O/MCM21 family.</text>
</comment>
<feature type="compositionally biased region" description="Polar residues" evidence="8">
    <location>
        <begin position="296"/>
        <end position="311"/>
    </location>
</feature>
<protein>
    <submittedName>
        <fullName evidence="9">Uncharacterized protein</fullName>
    </submittedName>
</protein>
<comment type="subcellular location">
    <subcellularLocation>
        <location evidence="2">Chromosome</location>
        <location evidence="2">Centromere</location>
    </subcellularLocation>
    <subcellularLocation>
        <location evidence="1">Nucleus</location>
    </subcellularLocation>
</comment>
<dbReference type="AlphaFoldDB" id="A0A197JQG9"/>
<evidence type="ECO:0000313" key="10">
    <source>
        <dbReference type="Proteomes" id="UP000078512"/>
    </source>
</evidence>
<evidence type="ECO:0000256" key="6">
    <source>
        <dbReference type="ARBA" id="ARBA00023328"/>
    </source>
</evidence>
<evidence type="ECO:0000256" key="7">
    <source>
        <dbReference type="SAM" id="Coils"/>
    </source>
</evidence>
<gene>
    <name evidence="9" type="ORF">K457DRAFT_21960</name>
</gene>
<evidence type="ECO:0000256" key="2">
    <source>
        <dbReference type="ARBA" id="ARBA00004584"/>
    </source>
</evidence>
<keyword evidence="7" id="KW-0175">Coiled coil</keyword>
<organism evidence="9 10">
    <name type="scientific">Linnemannia elongata AG-77</name>
    <dbReference type="NCBI Taxonomy" id="1314771"/>
    <lineage>
        <taxon>Eukaryota</taxon>
        <taxon>Fungi</taxon>
        <taxon>Fungi incertae sedis</taxon>
        <taxon>Mucoromycota</taxon>
        <taxon>Mortierellomycotina</taxon>
        <taxon>Mortierellomycetes</taxon>
        <taxon>Mortierellales</taxon>
        <taxon>Mortierellaceae</taxon>
        <taxon>Linnemannia</taxon>
    </lineage>
</organism>
<dbReference type="Proteomes" id="UP000078512">
    <property type="component" value="Unassembled WGS sequence"/>
</dbReference>
<dbReference type="OrthoDB" id="10050372at2759"/>
<keyword evidence="6" id="KW-0137">Centromere</keyword>
<keyword evidence="10" id="KW-1185">Reference proteome</keyword>
<dbReference type="InterPro" id="IPR018464">
    <property type="entry name" value="CENP-O"/>
</dbReference>
<proteinExistence type="inferred from homology"/>
<sequence length="428" mass="48235">MELESGTGDSTGALQGDIAILRQELLNMEAKRDALLRQIEQEEQSITDDKDSPLPSPVDTVADDQEQKRLQDILMAYRLTGVTLFNGDEFDHQDWSQYDVDDILEGPKDAGIRFDTFALGRYYEPYYIMLRTTPIGTRNNPQNLDDDEDPQLDIKKTFEIVKHTIPHWIPLRELEKRYLNRDMSTFTRSVSDYLQAFVTRRENINEIISTFSLDKSLIQAATAASEAAAVAAAAAAVEEGATTPAPEQDAISIPEITCKTKDAAIRDIVLSCFQYDTLFTLYHRRQARVSKKKDAGNQQKPTTATSTSMFSSNFGDNTKLLDDDDLAMDLDKESEEELELKADLELLKSHPGAAVLSVQIHLIYEGSHSTTPTRADVRFSRGLDLIQIDSLPRKHPLREQHAKWINSLTTNYSLYHAILSIADLHKPQ</sequence>
<dbReference type="PANTHER" id="PTHR14582">
    <property type="entry name" value="INNER KINETOCHORE SUBUNIT MAL2"/>
    <property type="match status" value="1"/>
</dbReference>
<dbReference type="CDD" id="cd23835">
    <property type="entry name" value="DRWD-N_CENP-O"/>
    <property type="match status" value="1"/>
</dbReference>
<evidence type="ECO:0000256" key="8">
    <source>
        <dbReference type="SAM" id="MobiDB-lite"/>
    </source>
</evidence>
<dbReference type="GO" id="GO:0005634">
    <property type="term" value="C:nucleus"/>
    <property type="evidence" value="ECO:0007669"/>
    <property type="project" value="UniProtKB-SubCell"/>
</dbReference>
<dbReference type="GO" id="GO:0031511">
    <property type="term" value="C:Mis6-Sim4 complex"/>
    <property type="evidence" value="ECO:0007669"/>
    <property type="project" value="TreeGrafter"/>
</dbReference>
<reference evidence="9 10" key="1">
    <citation type="submission" date="2016-05" db="EMBL/GenBank/DDBJ databases">
        <title>Genome sequencing reveals origins of a unique bacterial endosymbiosis in the earliest lineages of terrestrial Fungi.</title>
        <authorList>
            <consortium name="DOE Joint Genome Institute"/>
            <person name="Uehling J."/>
            <person name="Gryganskyi A."/>
            <person name="Hameed K."/>
            <person name="Tschaplinski T."/>
            <person name="Misztal P."/>
            <person name="Wu S."/>
            <person name="Desiro A."/>
            <person name="Vande Pol N."/>
            <person name="Du Z.-Y."/>
            <person name="Zienkiewicz A."/>
            <person name="Zienkiewicz K."/>
            <person name="Morin E."/>
            <person name="Tisserant E."/>
            <person name="Splivallo R."/>
            <person name="Hainaut M."/>
            <person name="Henrissat B."/>
            <person name="Ohm R."/>
            <person name="Kuo A."/>
            <person name="Yan J."/>
            <person name="Lipzen A."/>
            <person name="Nolan M."/>
            <person name="Labutti K."/>
            <person name="Barry K."/>
            <person name="Goldstein A."/>
            <person name="Labbe J."/>
            <person name="Schadt C."/>
            <person name="Tuskan G."/>
            <person name="Grigoriev I."/>
            <person name="Martin F."/>
            <person name="Vilgalys R."/>
            <person name="Bonito G."/>
        </authorList>
    </citation>
    <scope>NUCLEOTIDE SEQUENCE [LARGE SCALE GENOMIC DNA]</scope>
    <source>
        <strain evidence="9 10">AG-77</strain>
    </source>
</reference>
<keyword evidence="5" id="KW-0539">Nucleus</keyword>
<accession>A0A197JQG9</accession>
<evidence type="ECO:0000256" key="3">
    <source>
        <dbReference type="ARBA" id="ARBA00007321"/>
    </source>
</evidence>
<evidence type="ECO:0000256" key="1">
    <source>
        <dbReference type="ARBA" id="ARBA00004123"/>
    </source>
</evidence>
<name>A0A197JQG9_9FUNG</name>
<keyword evidence="4" id="KW-0158">Chromosome</keyword>
<evidence type="ECO:0000313" key="9">
    <source>
        <dbReference type="EMBL" id="OAQ26579.1"/>
    </source>
</evidence>
<feature type="coiled-coil region" evidence="7">
    <location>
        <begin position="18"/>
        <end position="45"/>
    </location>
</feature>
<feature type="region of interest" description="Disordered" evidence="8">
    <location>
        <begin position="290"/>
        <end position="311"/>
    </location>
</feature>
<evidence type="ECO:0000256" key="5">
    <source>
        <dbReference type="ARBA" id="ARBA00023242"/>
    </source>
</evidence>
<dbReference type="PANTHER" id="PTHR14582:SF1">
    <property type="entry name" value="CENTROMERE PROTEIN O"/>
    <property type="match status" value="1"/>
</dbReference>